<keyword evidence="2" id="KW-1185">Reference proteome</keyword>
<comment type="caution">
    <text evidence="1">The sequence shown here is derived from an EMBL/GenBank/DDBJ whole genome shotgun (WGS) entry which is preliminary data.</text>
</comment>
<protein>
    <submittedName>
        <fullName evidence="1">Uncharacterized protein</fullName>
    </submittedName>
</protein>
<dbReference type="AlphaFoldDB" id="A0AAP0RQB0"/>
<evidence type="ECO:0000313" key="1">
    <source>
        <dbReference type="EMBL" id="KAK9282333.1"/>
    </source>
</evidence>
<name>A0AAP0RQB0_LIQFO</name>
<sequence>MWVIQVCFWVSGQKRFLELTLHVSLMNSCSCRSSRTTVAEPLTPLNNLTLSIADVGDSGAEPLTPFNNLTFSIADVGDSRAAENYQIMGELHHWSAPAI</sequence>
<evidence type="ECO:0000313" key="2">
    <source>
        <dbReference type="Proteomes" id="UP001415857"/>
    </source>
</evidence>
<proteinExistence type="predicted"/>
<dbReference type="EMBL" id="JBBPBK010000007">
    <property type="protein sequence ID" value="KAK9282333.1"/>
    <property type="molecule type" value="Genomic_DNA"/>
</dbReference>
<organism evidence="1 2">
    <name type="scientific">Liquidambar formosana</name>
    <name type="common">Formosan gum</name>
    <dbReference type="NCBI Taxonomy" id="63359"/>
    <lineage>
        <taxon>Eukaryota</taxon>
        <taxon>Viridiplantae</taxon>
        <taxon>Streptophyta</taxon>
        <taxon>Embryophyta</taxon>
        <taxon>Tracheophyta</taxon>
        <taxon>Spermatophyta</taxon>
        <taxon>Magnoliopsida</taxon>
        <taxon>eudicotyledons</taxon>
        <taxon>Gunneridae</taxon>
        <taxon>Pentapetalae</taxon>
        <taxon>Saxifragales</taxon>
        <taxon>Altingiaceae</taxon>
        <taxon>Liquidambar</taxon>
    </lineage>
</organism>
<accession>A0AAP0RQB0</accession>
<dbReference type="Proteomes" id="UP001415857">
    <property type="component" value="Unassembled WGS sequence"/>
</dbReference>
<reference evidence="1 2" key="1">
    <citation type="journal article" date="2024" name="Plant J.">
        <title>Genome sequences and population genomics reveal climatic adaptation and genomic divergence between two closely related sweetgum species.</title>
        <authorList>
            <person name="Xu W.Q."/>
            <person name="Ren C.Q."/>
            <person name="Zhang X.Y."/>
            <person name="Comes H.P."/>
            <person name="Liu X.H."/>
            <person name="Li Y.G."/>
            <person name="Kettle C.J."/>
            <person name="Jalonen R."/>
            <person name="Gaisberger H."/>
            <person name="Ma Y.Z."/>
            <person name="Qiu Y.X."/>
        </authorList>
    </citation>
    <scope>NUCLEOTIDE SEQUENCE [LARGE SCALE GENOMIC DNA]</scope>
    <source>
        <strain evidence="1">Hangzhou</strain>
    </source>
</reference>
<gene>
    <name evidence="1" type="ORF">L1049_005247</name>
</gene>